<sequence>MNTDNDYIPSPTQWVREAVETIESAGDTKAAGINGMSVVLITMKGAKTGAIRKVPLMRIEHEGVYAAVASDGGAPKNPVWYHNLVKNPTVTLQDGTEIGQFVAREVSGAERDLWWQRALEVYAEYAEYQKKTERIIPVFLLEPTKG</sequence>
<evidence type="ECO:0000313" key="4">
    <source>
        <dbReference type="Proteomes" id="UP001589890"/>
    </source>
</evidence>
<accession>A0ABV6QDD4</accession>
<name>A0ABV6QDD4_9ACTN</name>
<gene>
    <name evidence="3" type="ORF">ACFFGN_00740</name>
</gene>
<reference evidence="3 4" key="1">
    <citation type="submission" date="2024-09" db="EMBL/GenBank/DDBJ databases">
        <authorList>
            <person name="Sun Q."/>
            <person name="Mori K."/>
        </authorList>
    </citation>
    <scope>NUCLEOTIDE SEQUENCE [LARGE SCALE GENOMIC DNA]</scope>
    <source>
        <strain evidence="3 4">CGMCC 1.15906</strain>
    </source>
</reference>
<dbReference type="EMBL" id="JBHLTC010000001">
    <property type="protein sequence ID" value="MFC0622570.1"/>
    <property type="molecule type" value="Genomic_DNA"/>
</dbReference>
<proteinExistence type="inferred from homology"/>
<dbReference type="PANTHER" id="PTHR39428:SF3">
    <property type="entry name" value="DEAZAFLAVIN-DEPENDENT NITROREDUCTASE"/>
    <property type="match status" value="1"/>
</dbReference>
<dbReference type="InterPro" id="IPR012349">
    <property type="entry name" value="Split_barrel_FMN-bd"/>
</dbReference>
<dbReference type="PANTHER" id="PTHR39428">
    <property type="entry name" value="F420H(2)-DEPENDENT QUINONE REDUCTASE RV1261C"/>
    <property type="match status" value="1"/>
</dbReference>
<protein>
    <submittedName>
        <fullName evidence="3">Nitroreductase family deazaflavin-dependent oxidoreductase</fullName>
    </submittedName>
</protein>
<dbReference type="InterPro" id="IPR004378">
    <property type="entry name" value="F420H2_quin_Rdtase"/>
</dbReference>
<evidence type="ECO:0000313" key="3">
    <source>
        <dbReference type="EMBL" id="MFC0622570.1"/>
    </source>
</evidence>
<dbReference type="RefSeq" id="WP_380043248.1">
    <property type="nucleotide sequence ID" value="NZ_JBHLTC010000001.1"/>
</dbReference>
<comment type="caution">
    <text evidence="3">The sequence shown here is derived from an EMBL/GenBank/DDBJ whole genome shotgun (WGS) entry which is preliminary data.</text>
</comment>
<dbReference type="Proteomes" id="UP001589890">
    <property type="component" value="Unassembled WGS sequence"/>
</dbReference>
<comment type="similarity">
    <text evidence="1">Belongs to the F420H(2)-dependent quinone reductase family.</text>
</comment>
<organism evidence="3 4">
    <name type="scientific">Kribbella deserti</name>
    <dbReference type="NCBI Taxonomy" id="1926257"/>
    <lineage>
        <taxon>Bacteria</taxon>
        <taxon>Bacillati</taxon>
        <taxon>Actinomycetota</taxon>
        <taxon>Actinomycetes</taxon>
        <taxon>Propionibacteriales</taxon>
        <taxon>Kribbellaceae</taxon>
        <taxon>Kribbella</taxon>
    </lineage>
</organism>
<dbReference type="Gene3D" id="2.30.110.10">
    <property type="entry name" value="Electron Transport, Fmn-binding Protein, Chain A"/>
    <property type="match status" value="1"/>
</dbReference>
<evidence type="ECO:0000256" key="2">
    <source>
        <dbReference type="ARBA" id="ARBA00049106"/>
    </source>
</evidence>
<dbReference type="Pfam" id="PF04075">
    <property type="entry name" value="F420H2_quin_red"/>
    <property type="match status" value="1"/>
</dbReference>
<keyword evidence="4" id="KW-1185">Reference proteome</keyword>
<evidence type="ECO:0000256" key="1">
    <source>
        <dbReference type="ARBA" id="ARBA00008710"/>
    </source>
</evidence>
<comment type="catalytic activity">
    <reaction evidence="2">
        <text>oxidized coenzyme F420-(gamma-L-Glu)(n) + a quinol + H(+) = reduced coenzyme F420-(gamma-L-Glu)(n) + a quinone</text>
        <dbReference type="Rhea" id="RHEA:39663"/>
        <dbReference type="Rhea" id="RHEA-COMP:12939"/>
        <dbReference type="Rhea" id="RHEA-COMP:14378"/>
        <dbReference type="ChEBI" id="CHEBI:15378"/>
        <dbReference type="ChEBI" id="CHEBI:24646"/>
        <dbReference type="ChEBI" id="CHEBI:132124"/>
        <dbReference type="ChEBI" id="CHEBI:133980"/>
        <dbReference type="ChEBI" id="CHEBI:139511"/>
    </reaction>
</comment>
<dbReference type="NCBIfam" id="TIGR00026">
    <property type="entry name" value="hi_GC_TIGR00026"/>
    <property type="match status" value="1"/>
</dbReference>